<proteinExistence type="predicted"/>
<dbReference type="PANTHER" id="PTHR42085:SF2">
    <property type="entry name" value="F-BOX DOMAIN-CONTAINING PROTEIN"/>
    <property type="match status" value="1"/>
</dbReference>
<feature type="region of interest" description="Disordered" evidence="1">
    <location>
        <begin position="47"/>
        <end position="76"/>
    </location>
</feature>
<feature type="compositionally biased region" description="Acidic residues" evidence="1">
    <location>
        <begin position="121"/>
        <end position="131"/>
    </location>
</feature>
<gene>
    <name evidence="2" type="ORF">CH35J_001581</name>
</gene>
<evidence type="ECO:0000256" key="1">
    <source>
        <dbReference type="SAM" id="MobiDB-lite"/>
    </source>
</evidence>
<protein>
    <submittedName>
        <fullName evidence="2">Uncharacterized protein</fullName>
    </submittedName>
</protein>
<dbReference type="OrthoDB" id="5397846at2759"/>
<dbReference type="EMBL" id="MWPZ01000001">
    <property type="protein sequence ID" value="TID07782.1"/>
    <property type="molecule type" value="Genomic_DNA"/>
</dbReference>
<feature type="region of interest" description="Disordered" evidence="1">
    <location>
        <begin position="292"/>
        <end position="327"/>
    </location>
</feature>
<dbReference type="Proteomes" id="UP000305883">
    <property type="component" value="Unassembled WGS sequence"/>
</dbReference>
<feature type="region of interest" description="Disordered" evidence="1">
    <location>
        <begin position="115"/>
        <end position="234"/>
    </location>
</feature>
<evidence type="ECO:0000313" key="2">
    <source>
        <dbReference type="EMBL" id="TID07782.1"/>
    </source>
</evidence>
<name>A0A4V4NE91_9PEZI</name>
<feature type="compositionally biased region" description="Basic residues" evidence="1">
    <location>
        <begin position="302"/>
        <end position="319"/>
    </location>
</feature>
<feature type="region of interest" description="Disordered" evidence="1">
    <location>
        <begin position="1"/>
        <end position="33"/>
    </location>
</feature>
<reference evidence="2 3" key="1">
    <citation type="journal article" date="2019" name="Genome Biol. Evol.">
        <title>Genomic Plasticity Mediated by Transposable Elements in the Plant Pathogenic Fungus Colletotrichum higginsianum.</title>
        <authorList>
            <person name="Tsushima A."/>
            <person name="Gan P."/>
            <person name="Kumakura N."/>
            <person name="Narusaka M."/>
            <person name="Takano Y."/>
            <person name="Narusaka Y."/>
            <person name="Shirasu K."/>
        </authorList>
    </citation>
    <scope>NUCLEOTIDE SEQUENCE [LARGE SCALE GENOMIC DNA]</scope>
    <source>
        <strain evidence="2 3">MAFF305635-RFP</strain>
    </source>
</reference>
<accession>A0A4V4NE91</accession>
<evidence type="ECO:0000313" key="3">
    <source>
        <dbReference type="Proteomes" id="UP000305883"/>
    </source>
</evidence>
<organism evidence="2 3">
    <name type="scientific">Colletotrichum higginsianum</name>
    <dbReference type="NCBI Taxonomy" id="80884"/>
    <lineage>
        <taxon>Eukaryota</taxon>
        <taxon>Fungi</taxon>
        <taxon>Dikarya</taxon>
        <taxon>Ascomycota</taxon>
        <taxon>Pezizomycotina</taxon>
        <taxon>Sordariomycetes</taxon>
        <taxon>Hypocreomycetidae</taxon>
        <taxon>Glomerellales</taxon>
        <taxon>Glomerellaceae</taxon>
        <taxon>Colletotrichum</taxon>
        <taxon>Colletotrichum destructivum species complex</taxon>
    </lineage>
</organism>
<dbReference type="AlphaFoldDB" id="A0A4V4NE91"/>
<comment type="caution">
    <text evidence="2">The sequence shown here is derived from an EMBL/GenBank/DDBJ whole genome shotgun (WGS) entry which is preliminary data.</text>
</comment>
<feature type="compositionally biased region" description="Basic and acidic residues" evidence="1">
    <location>
        <begin position="135"/>
        <end position="160"/>
    </location>
</feature>
<feature type="compositionally biased region" description="Basic and acidic residues" evidence="1">
    <location>
        <begin position="192"/>
        <end position="205"/>
    </location>
</feature>
<dbReference type="PANTHER" id="PTHR42085">
    <property type="entry name" value="F-BOX DOMAIN-CONTAINING PROTEIN"/>
    <property type="match status" value="1"/>
</dbReference>
<dbReference type="InterPro" id="IPR038883">
    <property type="entry name" value="AN11006-like"/>
</dbReference>
<sequence length="607" mass="68186">MSDWQEAAFATRHLHNRASKSKAGGGRGRRGGAFEVRRTLGRYDIKCPSASRVSPPPASGGKKGERTAAAAAAARPTLDIFRLSDDGRGLLGELVLPGALEASVILTGSRKTLEDLMSQFEEGEEEGEEGQGEGGEERGGEGREEERGNNREDDGIRDGGHGNPVPDGKCDFEDENGGDTSGHEESDDDDPDKERSRFRAFEKNSFRSPKFWFQWKGRTTTPSPPPPDDRGLAAGRAETGRGYVVFSGNDCRSFKGTITCDALGWKDASMSGWKEVSMTSLRMYWEPISRVVSKGKSNPPRPLKRKLPPGSSKPHKKKPKIEPPKPKPFLFLSLPPEIRNRIYGFAFIRPDGVRLVGQPTLPLPRSPKWLWKRKFAQHSRGRSRRVSAEDRIPVPFLGCCKRVHAEARAMLYSNSFVAEDMETLGAWLDKLGSGNATCLQRIRVRTEPQTWSPRVSTKVLEQQERYRDACRRVANLLAAAVNLESFTTIFYYHHKIKLPRRSRLKRTGRVTGWMGLARKITEVLYHDFRPIYSKGLTRGRTPEELCRVLGVSPNNWWGRRQSLSPSTLTARDAERAENEVAKHMRLLLERNLKYRLHPRFRAQASSS</sequence>